<protein>
    <submittedName>
        <fullName evidence="1">Uncharacterized protein</fullName>
    </submittedName>
</protein>
<gene>
    <name evidence="1" type="ORF">HX876_10070</name>
</gene>
<accession>A0A7Y7YAF9</accession>
<dbReference type="EMBL" id="JACAQD010000011">
    <property type="protein sequence ID" value="NWC32740.1"/>
    <property type="molecule type" value="Genomic_DNA"/>
</dbReference>
<reference evidence="1 2" key="1">
    <citation type="submission" date="2020-04" db="EMBL/GenBank/DDBJ databases">
        <title>Molecular characterization of pseudomonads from Agaricus bisporus reveal novel blotch 2 pathogens in Western Europe.</title>
        <authorList>
            <person name="Taparia T."/>
            <person name="Krijger M."/>
            <person name="Haynes E."/>
            <person name="Elpinstone J.G."/>
            <person name="Noble R."/>
            <person name="Van Der Wolf J."/>
        </authorList>
    </citation>
    <scope>NUCLEOTIDE SEQUENCE [LARGE SCALE GENOMIC DNA]</scope>
    <source>
        <strain evidence="1 2">IPO3737</strain>
    </source>
</reference>
<name>A0A7Y7YAF9_9PSED</name>
<organism evidence="1 2">
    <name type="scientific">Pseudomonas gingeri</name>
    <dbReference type="NCBI Taxonomy" id="117681"/>
    <lineage>
        <taxon>Bacteria</taxon>
        <taxon>Pseudomonadati</taxon>
        <taxon>Pseudomonadota</taxon>
        <taxon>Gammaproteobacteria</taxon>
        <taxon>Pseudomonadales</taxon>
        <taxon>Pseudomonadaceae</taxon>
        <taxon>Pseudomonas</taxon>
    </lineage>
</organism>
<comment type="caution">
    <text evidence="1">The sequence shown here is derived from an EMBL/GenBank/DDBJ whole genome shotgun (WGS) entry which is preliminary data.</text>
</comment>
<sequence>MDIERYRYQGHWGIVFHVNRFIVHPVDRIHLHNLYFCEARTAQYEVARLVVRLYEKMLAKDLPCLMKIAFSQPLTREQGDGLNEQRFLVAKLISAAFGAMGTAAPGRYVTKLFANASIAVSTNSFIKEKLPTYHAGDIIVSLVAAVDGGIGPQQSSSSMILKSGR</sequence>
<proteinExistence type="predicted"/>
<dbReference type="AlphaFoldDB" id="A0A7Y7YAF9"/>
<dbReference type="Proteomes" id="UP000520592">
    <property type="component" value="Unassembled WGS sequence"/>
</dbReference>
<evidence type="ECO:0000313" key="2">
    <source>
        <dbReference type="Proteomes" id="UP000520592"/>
    </source>
</evidence>
<evidence type="ECO:0000313" key="1">
    <source>
        <dbReference type="EMBL" id="NWC32740.1"/>
    </source>
</evidence>